<dbReference type="InterPro" id="IPR047057">
    <property type="entry name" value="MerR_fam"/>
</dbReference>
<dbReference type="PANTHER" id="PTHR30204:SF97">
    <property type="entry name" value="MERR FAMILY REGULATORY PROTEIN"/>
    <property type="match status" value="1"/>
</dbReference>
<keyword evidence="1" id="KW-0238">DNA-binding</keyword>
<dbReference type="PROSITE" id="PS00552">
    <property type="entry name" value="HTH_MERR_1"/>
    <property type="match status" value="1"/>
</dbReference>
<dbReference type="PANTHER" id="PTHR30204">
    <property type="entry name" value="REDOX-CYCLING DRUG-SENSING TRANSCRIPTIONAL ACTIVATOR SOXR"/>
    <property type="match status" value="1"/>
</dbReference>
<dbReference type="SMART" id="SM00422">
    <property type="entry name" value="HTH_MERR"/>
    <property type="match status" value="1"/>
</dbReference>
<evidence type="ECO:0000313" key="3">
    <source>
        <dbReference type="EMBL" id="GAA4169211.1"/>
    </source>
</evidence>
<dbReference type="Pfam" id="PF13411">
    <property type="entry name" value="MerR_1"/>
    <property type="match status" value="1"/>
</dbReference>
<keyword evidence="4" id="KW-1185">Reference proteome</keyword>
<dbReference type="SUPFAM" id="SSF46955">
    <property type="entry name" value="Putative DNA-binding domain"/>
    <property type="match status" value="1"/>
</dbReference>
<dbReference type="PROSITE" id="PS50937">
    <property type="entry name" value="HTH_MERR_2"/>
    <property type="match status" value="1"/>
</dbReference>
<sequence>MGTGLDIADVAERAGVTASALRFYERRGLIASSGRNGLRRTFDPDVLGRLTLIRCAQDAGFTLEQIGRFIAATPQDEELRHQLGGRAGELDEEIARLTRMRDSLRHARTCTHSPLVECPEFKSRLLLPGT</sequence>
<comment type="caution">
    <text evidence="3">The sequence shown here is derived from an EMBL/GenBank/DDBJ whole genome shotgun (WGS) entry which is preliminary data.</text>
</comment>
<feature type="domain" description="HTH merR-type" evidence="2">
    <location>
        <begin position="4"/>
        <end position="72"/>
    </location>
</feature>
<dbReference type="RefSeq" id="WP_344751738.1">
    <property type="nucleotide sequence ID" value="NZ_BAABBW010000001.1"/>
</dbReference>
<accession>A0ABP7ZSF0</accession>
<evidence type="ECO:0000313" key="4">
    <source>
        <dbReference type="Proteomes" id="UP001501079"/>
    </source>
</evidence>
<proteinExistence type="predicted"/>
<name>A0ABP7ZSF0_9MICO</name>
<dbReference type="InterPro" id="IPR000551">
    <property type="entry name" value="MerR-type_HTH_dom"/>
</dbReference>
<dbReference type="Proteomes" id="UP001501079">
    <property type="component" value="Unassembled WGS sequence"/>
</dbReference>
<protein>
    <submittedName>
        <fullName evidence="3">Helix-turn-helix domain-containing protein</fullName>
    </submittedName>
</protein>
<evidence type="ECO:0000256" key="1">
    <source>
        <dbReference type="ARBA" id="ARBA00023125"/>
    </source>
</evidence>
<organism evidence="3 4">
    <name type="scientific">Gryllotalpicola koreensis</name>
    <dbReference type="NCBI Taxonomy" id="993086"/>
    <lineage>
        <taxon>Bacteria</taxon>
        <taxon>Bacillati</taxon>
        <taxon>Actinomycetota</taxon>
        <taxon>Actinomycetes</taxon>
        <taxon>Micrococcales</taxon>
        <taxon>Microbacteriaceae</taxon>
        <taxon>Gryllotalpicola</taxon>
    </lineage>
</organism>
<dbReference type="InterPro" id="IPR009061">
    <property type="entry name" value="DNA-bd_dom_put_sf"/>
</dbReference>
<gene>
    <name evidence="3" type="ORF">GCM10022287_05460</name>
</gene>
<dbReference type="Gene3D" id="1.10.1660.10">
    <property type="match status" value="1"/>
</dbReference>
<reference evidence="4" key="1">
    <citation type="journal article" date="2019" name="Int. J. Syst. Evol. Microbiol.">
        <title>The Global Catalogue of Microorganisms (GCM) 10K type strain sequencing project: providing services to taxonomists for standard genome sequencing and annotation.</title>
        <authorList>
            <consortium name="The Broad Institute Genomics Platform"/>
            <consortium name="The Broad Institute Genome Sequencing Center for Infectious Disease"/>
            <person name="Wu L."/>
            <person name="Ma J."/>
        </authorList>
    </citation>
    <scope>NUCLEOTIDE SEQUENCE [LARGE SCALE GENOMIC DNA]</scope>
    <source>
        <strain evidence="4">JCM 17591</strain>
    </source>
</reference>
<evidence type="ECO:0000259" key="2">
    <source>
        <dbReference type="PROSITE" id="PS50937"/>
    </source>
</evidence>
<dbReference type="EMBL" id="BAABBW010000001">
    <property type="protein sequence ID" value="GAA4169211.1"/>
    <property type="molecule type" value="Genomic_DNA"/>
</dbReference>
<dbReference type="PRINTS" id="PR00040">
    <property type="entry name" value="HTHMERR"/>
</dbReference>